<proteinExistence type="predicted"/>
<dbReference type="Proteomes" id="UP000053097">
    <property type="component" value="Unassembled WGS sequence"/>
</dbReference>
<evidence type="ECO:0000313" key="2">
    <source>
        <dbReference type="Proteomes" id="UP000053097"/>
    </source>
</evidence>
<reference evidence="1 2" key="1">
    <citation type="journal article" date="2014" name="Curr. Biol.">
        <title>The genome of the clonal raider ant Cerapachys biroi.</title>
        <authorList>
            <person name="Oxley P.R."/>
            <person name="Ji L."/>
            <person name="Fetter-Pruneda I."/>
            <person name="McKenzie S.K."/>
            <person name="Li C."/>
            <person name="Hu H."/>
            <person name="Zhang G."/>
            <person name="Kronauer D.J."/>
        </authorList>
    </citation>
    <scope>NUCLEOTIDE SEQUENCE [LARGE SCALE GENOMIC DNA]</scope>
</reference>
<sequence>MKEKEAALRPTSGLFMNTEETKSWGCLGLRCLVGCFVGEATRNGGDDNDGDIHPCRGC</sequence>
<evidence type="ECO:0000313" key="1">
    <source>
        <dbReference type="EMBL" id="EZA47721.1"/>
    </source>
</evidence>
<name>A0A026VW43_OOCBI</name>
<dbReference type="AlphaFoldDB" id="A0A026VW43"/>
<protein>
    <submittedName>
        <fullName evidence="1">Uncharacterized protein</fullName>
    </submittedName>
</protein>
<accession>A0A026VW43</accession>
<dbReference type="EMBL" id="KK107796">
    <property type="protein sequence ID" value="EZA47721.1"/>
    <property type="molecule type" value="Genomic_DNA"/>
</dbReference>
<gene>
    <name evidence="1" type="ORF">X777_15469</name>
</gene>
<organism evidence="1 2">
    <name type="scientific">Ooceraea biroi</name>
    <name type="common">Clonal raider ant</name>
    <name type="synonym">Cerapachys biroi</name>
    <dbReference type="NCBI Taxonomy" id="2015173"/>
    <lineage>
        <taxon>Eukaryota</taxon>
        <taxon>Metazoa</taxon>
        <taxon>Ecdysozoa</taxon>
        <taxon>Arthropoda</taxon>
        <taxon>Hexapoda</taxon>
        <taxon>Insecta</taxon>
        <taxon>Pterygota</taxon>
        <taxon>Neoptera</taxon>
        <taxon>Endopterygota</taxon>
        <taxon>Hymenoptera</taxon>
        <taxon>Apocrita</taxon>
        <taxon>Aculeata</taxon>
        <taxon>Formicoidea</taxon>
        <taxon>Formicidae</taxon>
        <taxon>Dorylinae</taxon>
        <taxon>Ooceraea</taxon>
    </lineage>
</organism>
<keyword evidence="2" id="KW-1185">Reference proteome</keyword>